<evidence type="ECO:0000256" key="1">
    <source>
        <dbReference type="ARBA" id="ARBA00001974"/>
    </source>
</evidence>
<sequence length="180" mass="20212">MSEDKPHGMPQFGASGRKIVYDENGKPCRTCNTLLDFRSITNNATSKAAAGAAVVTATASVLATNVPSDCPPDVEELGRSTWTLLHSIAATYPEKPTDAQKDNLKTFMKSFSNLYPCFYCADDFREYMNKEKIQVTNRDEFGKWLCNAHNAVNVKIGKPVFDCQLWKERWKDGWKDGRCD</sequence>
<evidence type="ECO:0000256" key="7">
    <source>
        <dbReference type="ARBA" id="ARBA00023157"/>
    </source>
</evidence>
<comment type="caution">
    <text evidence="10">The sequence shown here is derived from an EMBL/GenBank/DDBJ whole genome shotgun (WGS) entry which is preliminary data.</text>
</comment>
<keyword evidence="6" id="KW-0496">Mitochondrion</keyword>
<evidence type="ECO:0000313" key="11">
    <source>
        <dbReference type="Proteomes" id="UP001378960"/>
    </source>
</evidence>
<dbReference type="Gene3D" id="4.10.320.60">
    <property type="match status" value="1"/>
</dbReference>
<comment type="cofactor">
    <cofactor evidence="1 8">
        <name>FAD</name>
        <dbReference type="ChEBI" id="CHEBI:57692"/>
    </cofactor>
</comment>
<proteinExistence type="predicted"/>
<keyword evidence="11" id="KW-1185">Reference proteome</keyword>
<evidence type="ECO:0000313" key="10">
    <source>
        <dbReference type="EMBL" id="GMM48570.1"/>
    </source>
</evidence>
<keyword evidence="3 8" id="KW-0285">Flavoprotein</keyword>
<dbReference type="Pfam" id="PF04777">
    <property type="entry name" value="Evr1_Alr"/>
    <property type="match status" value="1"/>
</dbReference>
<dbReference type="PANTHER" id="PTHR12645">
    <property type="entry name" value="ALR/ERV"/>
    <property type="match status" value="1"/>
</dbReference>
<evidence type="ECO:0000256" key="2">
    <source>
        <dbReference type="ARBA" id="ARBA00004569"/>
    </source>
</evidence>
<dbReference type="GO" id="GO:0005758">
    <property type="term" value="C:mitochondrial intermembrane space"/>
    <property type="evidence" value="ECO:0007669"/>
    <property type="project" value="UniProtKB-SubCell"/>
</dbReference>
<dbReference type="SUPFAM" id="SSF69000">
    <property type="entry name" value="FAD-dependent thiol oxidase"/>
    <property type="match status" value="1"/>
</dbReference>
<evidence type="ECO:0000256" key="8">
    <source>
        <dbReference type="RuleBase" id="RU371123"/>
    </source>
</evidence>
<evidence type="ECO:0000256" key="4">
    <source>
        <dbReference type="ARBA" id="ARBA00022827"/>
    </source>
</evidence>
<dbReference type="EMBL" id="BTGB01000009">
    <property type="protein sequence ID" value="GMM48570.1"/>
    <property type="molecule type" value="Genomic_DNA"/>
</dbReference>
<name>A0AAV5RBA4_PICKL</name>
<comment type="catalytic activity">
    <reaction evidence="8">
        <text>2 R'C(R)SH + O2 = R'C(R)S-S(R)CR' + H2O2</text>
        <dbReference type="Rhea" id="RHEA:17357"/>
        <dbReference type="ChEBI" id="CHEBI:15379"/>
        <dbReference type="ChEBI" id="CHEBI:16240"/>
        <dbReference type="ChEBI" id="CHEBI:16520"/>
        <dbReference type="ChEBI" id="CHEBI:17412"/>
        <dbReference type="EC" id="1.8.3.2"/>
    </reaction>
</comment>
<dbReference type="InterPro" id="IPR017905">
    <property type="entry name" value="ERV/ALR_sulphydryl_oxidase"/>
</dbReference>
<keyword evidence="7" id="KW-1015">Disulfide bond</keyword>
<dbReference type="Gene3D" id="1.20.120.310">
    <property type="entry name" value="ERV/ALR sulfhydryl oxidase domain"/>
    <property type="match status" value="1"/>
</dbReference>
<feature type="domain" description="ERV/ALR sulfhydryl oxidase" evidence="9">
    <location>
        <begin position="70"/>
        <end position="170"/>
    </location>
</feature>
<accession>A0AAV5RBA4</accession>
<dbReference type="FunFam" id="1.20.120.310:FF:000003">
    <property type="entry name" value="Sulfhydryl oxidase"/>
    <property type="match status" value="1"/>
</dbReference>
<dbReference type="Proteomes" id="UP001378960">
    <property type="component" value="Unassembled WGS sequence"/>
</dbReference>
<dbReference type="EC" id="1.8.3.2" evidence="8"/>
<evidence type="ECO:0000256" key="5">
    <source>
        <dbReference type="ARBA" id="ARBA00023002"/>
    </source>
</evidence>
<gene>
    <name evidence="10" type="ORF">DAPK24_051680</name>
</gene>
<dbReference type="PANTHER" id="PTHR12645:SF0">
    <property type="entry name" value="FAD-LINKED SULFHYDRYL OXIDASE ALR"/>
    <property type="match status" value="1"/>
</dbReference>
<dbReference type="AlphaFoldDB" id="A0AAV5RBA4"/>
<keyword evidence="4 8" id="KW-0274">FAD</keyword>
<organism evidence="10 11">
    <name type="scientific">Pichia kluyveri</name>
    <name type="common">Yeast</name>
    <dbReference type="NCBI Taxonomy" id="36015"/>
    <lineage>
        <taxon>Eukaryota</taxon>
        <taxon>Fungi</taxon>
        <taxon>Dikarya</taxon>
        <taxon>Ascomycota</taxon>
        <taxon>Saccharomycotina</taxon>
        <taxon>Pichiomycetes</taxon>
        <taxon>Pichiales</taxon>
        <taxon>Pichiaceae</taxon>
        <taxon>Pichia</taxon>
    </lineage>
</organism>
<protein>
    <recommendedName>
        <fullName evidence="8">Sulfhydryl oxidase</fullName>
        <ecNumber evidence="8">1.8.3.2</ecNumber>
    </recommendedName>
</protein>
<dbReference type="InterPro" id="IPR039799">
    <property type="entry name" value="ALR/ERV"/>
</dbReference>
<evidence type="ECO:0000256" key="6">
    <source>
        <dbReference type="ARBA" id="ARBA00023128"/>
    </source>
</evidence>
<dbReference type="PROSITE" id="PS51324">
    <property type="entry name" value="ERV_ALR"/>
    <property type="match status" value="1"/>
</dbReference>
<dbReference type="InterPro" id="IPR036774">
    <property type="entry name" value="ERV/ALR_sulphydryl_oxid_sf"/>
</dbReference>
<reference evidence="10 11" key="1">
    <citation type="journal article" date="2023" name="Elife">
        <title>Identification of key yeast species and microbe-microbe interactions impacting larval growth of Drosophila in the wild.</title>
        <authorList>
            <person name="Mure A."/>
            <person name="Sugiura Y."/>
            <person name="Maeda R."/>
            <person name="Honda K."/>
            <person name="Sakurai N."/>
            <person name="Takahashi Y."/>
            <person name="Watada M."/>
            <person name="Katoh T."/>
            <person name="Gotoh A."/>
            <person name="Gotoh Y."/>
            <person name="Taniguchi I."/>
            <person name="Nakamura K."/>
            <person name="Hayashi T."/>
            <person name="Katayama T."/>
            <person name="Uemura T."/>
            <person name="Hattori Y."/>
        </authorList>
    </citation>
    <scope>NUCLEOTIDE SEQUENCE [LARGE SCALE GENOMIC DNA]</scope>
    <source>
        <strain evidence="10 11">PK-24</strain>
    </source>
</reference>
<dbReference type="GO" id="GO:0050660">
    <property type="term" value="F:flavin adenine dinucleotide binding"/>
    <property type="evidence" value="ECO:0007669"/>
    <property type="project" value="TreeGrafter"/>
</dbReference>
<evidence type="ECO:0000259" key="9">
    <source>
        <dbReference type="PROSITE" id="PS51324"/>
    </source>
</evidence>
<dbReference type="GO" id="GO:0016971">
    <property type="term" value="F:flavin-dependent sulfhydryl oxidase activity"/>
    <property type="evidence" value="ECO:0007669"/>
    <property type="project" value="InterPro"/>
</dbReference>
<comment type="subcellular location">
    <subcellularLocation>
        <location evidence="2">Mitochondrion intermembrane space</location>
    </subcellularLocation>
</comment>
<keyword evidence="5 8" id="KW-0560">Oxidoreductase</keyword>
<evidence type="ECO:0000256" key="3">
    <source>
        <dbReference type="ARBA" id="ARBA00022630"/>
    </source>
</evidence>